<dbReference type="InterPro" id="IPR029441">
    <property type="entry name" value="Cass2"/>
</dbReference>
<dbReference type="Proteomes" id="UP000183920">
    <property type="component" value="Unassembled WGS sequence"/>
</dbReference>
<evidence type="ECO:0000313" key="5">
    <source>
        <dbReference type="EMBL" id="CRL60366.1"/>
    </source>
</evidence>
<dbReference type="InterPro" id="IPR009057">
    <property type="entry name" value="Homeodomain-like_sf"/>
</dbReference>
<protein>
    <submittedName>
        <fullName evidence="6">Helix-turn-helix domain-containing protein</fullName>
    </submittedName>
    <submittedName>
        <fullName evidence="5">Right origin-binding protein</fullName>
    </submittedName>
</protein>
<dbReference type="PROSITE" id="PS01124">
    <property type="entry name" value="HTH_ARAC_FAMILY_2"/>
    <property type="match status" value="1"/>
</dbReference>
<accession>A0A0G4Q411</accession>
<dbReference type="Gene3D" id="3.20.80.10">
    <property type="entry name" value="Regulatory factor, effector binding domain"/>
    <property type="match status" value="1"/>
</dbReference>
<proteinExistence type="predicted"/>
<dbReference type="EMBL" id="JAEKCB010000002">
    <property type="protein sequence ID" value="MBJ2116933.1"/>
    <property type="molecule type" value="Genomic_DNA"/>
</dbReference>
<organism evidence="5 7">
    <name type="scientific">Proteus penneri</name>
    <dbReference type="NCBI Taxonomy" id="102862"/>
    <lineage>
        <taxon>Bacteria</taxon>
        <taxon>Pseudomonadati</taxon>
        <taxon>Pseudomonadota</taxon>
        <taxon>Gammaproteobacteria</taxon>
        <taxon>Enterobacterales</taxon>
        <taxon>Morganellaceae</taxon>
        <taxon>Proteus</taxon>
    </lineage>
</organism>
<reference evidence="5" key="2">
    <citation type="submission" date="2015-06" db="EMBL/GenBank/DDBJ databases">
        <authorList>
            <person name="Urmite Genomes Urmite Genomes"/>
        </authorList>
    </citation>
    <scope>NUCLEOTIDE SEQUENCE [LARGE SCALE GENOMIC DNA]</scope>
    <source>
        <strain evidence="5">CSUR P1867</strain>
    </source>
</reference>
<evidence type="ECO:0000256" key="2">
    <source>
        <dbReference type="ARBA" id="ARBA00023125"/>
    </source>
</evidence>
<dbReference type="Pfam" id="PF12833">
    <property type="entry name" value="HTH_18"/>
    <property type="match status" value="1"/>
</dbReference>
<dbReference type="Gene3D" id="1.10.10.60">
    <property type="entry name" value="Homeodomain-like"/>
    <property type="match status" value="2"/>
</dbReference>
<dbReference type="PROSITE" id="PS00041">
    <property type="entry name" value="HTH_ARAC_FAMILY_1"/>
    <property type="match status" value="1"/>
</dbReference>
<evidence type="ECO:0000313" key="7">
    <source>
        <dbReference type="Proteomes" id="UP000183920"/>
    </source>
</evidence>
<feature type="domain" description="HTH araC/xylS-type" evidence="4">
    <location>
        <begin position="8"/>
        <end position="106"/>
    </location>
</feature>
<name>A0A0G4Q411_9GAMM</name>
<evidence type="ECO:0000259" key="4">
    <source>
        <dbReference type="PROSITE" id="PS01124"/>
    </source>
</evidence>
<dbReference type="InterPro" id="IPR011256">
    <property type="entry name" value="Reg_factor_effector_dom_sf"/>
</dbReference>
<reference evidence="6 8" key="3">
    <citation type="submission" date="2020-12" db="EMBL/GenBank/DDBJ databases">
        <title>Enhanced detection system for hospital associated transmission using whole genome sequencing surveillance.</title>
        <authorList>
            <person name="Harrison L.H."/>
            <person name="Van Tyne D."/>
            <person name="Marsh J.W."/>
            <person name="Griffith M.P."/>
            <person name="Snyder D.J."/>
            <person name="Cooper V.S."/>
            <person name="Mustapha M."/>
        </authorList>
    </citation>
    <scope>NUCLEOTIDE SEQUENCE [LARGE SCALE GENOMIC DNA]</scope>
    <source>
        <strain evidence="6 8">PR00195</strain>
    </source>
</reference>
<evidence type="ECO:0000313" key="6">
    <source>
        <dbReference type="EMBL" id="MBJ2116933.1"/>
    </source>
</evidence>
<keyword evidence="1" id="KW-0805">Transcription regulation</keyword>
<dbReference type="Proteomes" id="UP000619976">
    <property type="component" value="Unassembled WGS sequence"/>
</dbReference>
<evidence type="ECO:0000313" key="8">
    <source>
        <dbReference type="Proteomes" id="UP000619976"/>
    </source>
</evidence>
<dbReference type="EMBL" id="CVRY01000002">
    <property type="protein sequence ID" value="CRL60366.1"/>
    <property type="molecule type" value="Genomic_DNA"/>
</dbReference>
<dbReference type="RefSeq" id="WP_072063153.1">
    <property type="nucleotide sequence ID" value="NZ_CAXOLJ010000011.1"/>
</dbReference>
<keyword evidence="3" id="KW-0804">Transcription</keyword>
<dbReference type="InterPro" id="IPR020449">
    <property type="entry name" value="Tscrpt_reg_AraC-type_HTH"/>
</dbReference>
<dbReference type="InterPro" id="IPR018060">
    <property type="entry name" value="HTH_AraC"/>
</dbReference>
<dbReference type="Pfam" id="PF14526">
    <property type="entry name" value="Cass2"/>
    <property type="match status" value="1"/>
</dbReference>
<dbReference type="GO" id="GO:0003700">
    <property type="term" value="F:DNA-binding transcription factor activity"/>
    <property type="evidence" value="ECO:0007669"/>
    <property type="project" value="InterPro"/>
</dbReference>
<dbReference type="PANTHER" id="PTHR47504">
    <property type="entry name" value="RIGHT ORIGIN-BINDING PROTEIN"/>
    <property type="match status" value="1"/>
</dbReference>
<dbReference type="SMART" id="SM00342">
    <property type="entry name" value="HTH_ARAC"/>
    <property type="match status" value="1"/>
</dbReference>
<dbReference type="PRINTS" id="PR00032">
    <property type="entry name" value="HTHARAC"/>
</dbReference>
<dbReference type="PANTHER" id="PTHR47504:SF5">
    <property type="entry name" value="RIGHT ORIGIN-BINDING PROTEIN"/>
    <property type="match status" value="1"/>
</dbReference>
<dbReference type="GO" id="GO:0043565">
    <property type="term" value="F:sequence-specific DNA binding"/>
    <property type="evidence" value="ECO:0007669"/>
    <property type="project" value="InterPro"/>
</dbReference>
<dbReference type="SUPFAM" id="SSF46689">
    <property type="entry name" value="Homeodomain-like"/>
    <property type="match status" value="2"/>
</dbReference>
<evidence type="ECO:0000256" key="1">
    <source>
        <dbReference type="ARBA" id="ARBA00023015"/>
    </source>
</evidence>
<keyword evidence="2" id="KW-0238">DNA-binding</keyword>
<dbReference type="GeneID" id="76523408"/>
<dbReference type="AlphaFoldDB" id="A0A0G4Q411"/>
<dbReference type="InterPro" id="IPR050959">
    <property type="entry name" value="MarA-like"/>
</dbReference>
<dbReference type="InterPro" id="IPR018062">
    <property type="entry name" value="HTH_AraC-typ_CS"/>
</dbReference>
<reference evidence="7" key="1">
    <citation type="submission" date="2015-06" db="EMBL/GenBank/DDBJ databases">
        <authorList>
            <person name="Urmite Genomes"/>
        </authorList>
    </citation>
    <scope>NUCLEOTIDE SEQUENCE [LARGE SCALE GENOMIC DNA]</scope>
    <source>
        <strain evidence="7">CSUR P1867</strain>
    </source>
</reference>
<evidence type="ECO:0000256" key="3">
    <source>
        <dbReference type="ARBA" id="ARBA00023163"/>
    </source>
</evidence>
<sequence>MFSENVITDIIYWIEENLEKDLKLENVSQKSGYSKWHLQRMFKEQTGLTLASYIRARRLSCAAVELRLQKTPLLDIALKYRFDSQQTFSRAFKKLFDMTPYNYRRKENWQAYGFTLPLRKFSGFNLDIEIVTIDSLPLIGIEHTYKANMIGWNFNTEKAREDYWKVFFQHTHSKHERVYALHNILSNKNNELTIKYATMMENKPDVYHPQFKNHAHIKNTKYLKFSIPEALLKLDYKDIIYNTYGILLRKLNIPRKNGAPDIEEYIFKDDYPASILATNPASLLKDVNYYIPIEVDNNEKGKIKE</sequence>
<gene>
    <name evidence="5" type="primary">rob_4</name>
    <name evidence="5" type="ORF">BN1804_00933</name>
    <name evidence="6" type="ORF">JFQ69_04520</name>
</gene>
<keyword evidence="8" id="KW-1185">Reference proteome</keyword>